<proteinExistence type="predicted"/>
<protein>
    <submittedName>
        <fullName evidence="1">Uncharacterized protein</fullName>
    </submittedName>
</protein>
<sequence length="130" mass="14787">MQTQLLNRLICVEEVKEGIKGRDLKSAPGPDEIKLVSSSDAMIYFGGLFDPWAELLRVTPDKQLEDLCHKIDRAAFKSRQKVRVLSECFIPKLLFGQSLGYPVKSTLKKLHDVAKAWTHLPECTSNHFIY</sequence>
<evidence type="ECO:0000313" key="1">
    <source>
        <dbReference type="EMBL" id="KAK3581952.1"/>
    </source>
</evidence>
<accession>A0AAE0RYF5</accession>
<dbReference type="EMBL" id="JAEAOA010000476">
    <property type="protein sequence ID" value="KAK3581952.1"/>
    <property type="molecule type" value="Genomic_DNA"/>
</dbReference>
<reference evidence="1" key="2">
    <citation type="journal article" date="2021" name="Genome Biol. Evol.">
        <title>Developing a high-quality reference genome for a parasitic bivalve with doubly uniparental inheritance (Bivalvia: Unionida).</title>
        <authorList>
            <person name="Smith C.H."/>
        </authorList>
    </citation>
    <scope>NUCLEOTIDE SEQUENCE</scope>
    <source>
        <strain evidence="1">CHS0354</strain>
        <tissue evidence="1">Mantle</tissue>
    </source>
</reference>
<gene>
    <name evidence="1" type="ORF">CHS0354_007080</name>
</gene>
<dbReference type="Proteomes" id="UP001195483">
    <property type="component" value="Unassembled WGS sequence"/>
</dbReference>
<comment type="caution">
    <text evidence="1">The sequence shown here is derived from an EMBL/GenBank/DDBJ whole genome shotgun (WGS) entry which is preliminary data.</text>
</comment>
<name>A0AAE0RYF5_9BIVA</name>
<reference evidence="1" key="1">
    <citation type="journal article" date="2021" name="Genome Biol. Evol.">
        <title>A High-Quality Reference Genome for a Parasitic Bivalve with Doubly Uniparental Inheritance (Bivalvia: Unionida).</title>
        <authorList>
            <person name="Smith C.H."/>
        </authorList>
    </citation>
    <scope>NUCLEOTIDE SEQUENCE</scope>
    <source>
        <strain evidence="1">CHS0354</strain>
    </source>
</reference>
<organism evidence="1 2">
    <name type="scientific">Potamilus streckersoni</name>
    <dbReference type="NCBI Taxonomy" id="2493646"/>
    <lineage>
        <taxon>Eukaryota</taxon>
        <taxon>Metazoa</taxon>
        <taxon>Spiralia</taxon>
        <taxon>Lophotrochozoa</taxon>
        <taxon>Mollusca</taxon>
        <taxon>Bivalvia</taxon>
        <taxon>Autobranchia</taxon>
        <taxon>Heteroconchia</taxon>
        <taxon>Palaeoheterodonta</taxon>
        <taxon>Unionida</taxon>
        <taxon>Unionoidea</taxon>
        <taxon>Unionidae</taxon>
        <taxon>Ambleminae</taxon>
        <taxon>Lampsilini</taxon>
        <taxon>Potamilus</taxon>
    </lineage>
</organism>
<dbReference type="AlphaFoldDB" id="A0AAE0RYF5"/>
<reference evidence="1" key="3">
    <citation type="submission" date="2023-05" db="EMBL/GenBank/DDBJ databases">
        <authorList>
            <person name="Smith C.H."/>
        </authorList>
    </citation>
    <scope>NUCLEOTIDE SEQUENCE</scope>
    <source>
        <strain evidence="1">CHS0354</strain>
        <tissue evidence="1">Mantle</tissue>
    </source>
</reference>
<evidence type="ECO:0000313" key="2">
    <source>
        <dbReference type="Proteomes" id="UP001195483"/>
    </source>
</evidence>
<keyword evidence="2" id="KW-1185">Reference proteome</keyword>